<dbReference type="SUPFAM" id="SSF52096">
    <property type="entry name" value="ClpP/crotonase"/>
    <property type="match status" value="1"/>
</dbReference>
<evidence type="ECO:0000256" key="1">
    <source>
        <dbReference type="ARBA" id="ARBA00007039"/>
    </source>
</evidence>
<comment type="similarity">
    <text evidence="1 2">Belongs to the peptidase S14 family.</text>
</comment>
<proteinExistence type="inferred from homology"/>
<name>A0A176VWM5_MARPO</name>
<dbReference type="EMBL" id="LVLJ01002379">
    <property type="protein sequence ID" value="OAE25209.1"/>
    <property type="molecule type" value="Genomic_DNA"/>
</dbReference>
<protein>
    <recommendedName>
        <fullName evidence="2">ATP-dependent Clp protease proteolytic subunit</fullName>
    </recommendedName>
</protein>
<dbReference type="InterPro" id="IPR001907">
    <property type="entry name" value="ClpP"/>
</dbReference>
<dbReference type="CDD" id="cd07017">
    <property type="entry name" value="S14_ClpP_2"/>
    <property type="match status" value="1"/>
</dbReference>
<dbReference type="PANTHER" id="PTHR10381">
    <property type="entry name" value="ATP-DEPENDENT CLP PROTEASE PROTEOLYTIC SUBUNIT"/>
    <property type="match status" value="1"/>
</dbReference>
<dbReference type="GO" id="GO:0004252">
    <property type="term" value="F:serine-type endopeptidase activity"/>
    <property type="evidence" value="ECO:0007669"/>
    <property type="project" value="InterPro"/>
</dbReference>
<dbReference type="GO" id="GO:0051117">
    <property type="term" value="F:ATPase binding"/>
    <property type="evidence" value="ECO:0007669"/>
    <property type="project" value="TreeGrafter"/>
</dbReference>
<dbReference type="InterPro" id="IPR023562">
    <property type="entry name" value="ClpP/TepA"/>
</dbReference>
<dbReference type="Proteomes" id="UP000077202">
    <property type="component" value="Unassembled WGS sequence"/>
</dbReference>
<dbReference type="GO" id="GO:0004176">
    <property type="term" value="F:ATP-dependent peptidase activity"/>
    <property type="evidence" value="ECO:0007669"/>
    <property type="project" value="InterPro"/>
</dbReference>
<dbReference type="Gene3D" id="3.90.226.10">
    <property type="entry name" value="2-enoyl-CoA Hydratase, Chain A, domain 1"/>
    <property type="match status" value="1"/>
</dbReference>
<evidence type="ECO:0000313" key="3">
    <source>
        <dbReference type="EMBL" id="OAE25209.1"/>
    </source>
</evidence>
<gene>
    <name evidence="3" type="ORF">AXG93_855s1080</name>
</gene>
<accession>A0A176VWM5</accession>
<evidence type="ECO:0000256" key="2">
    <source>
        <dbReference type="RuleBase" id="RU003567"/>
    </source>
</evidence>
<dbReference type="GO" id="GO:0006515">
    <property type="term" value="P:protein quality control for misfolded or incompletely synthesized proteins"/>
    <property type="evidence" value="ECO:0007669"/>
    <property type="project" value="TreeGrafter"/>
</dbReference>
<keyword evidence="4" id="KW-1185">Reference proteome</keyword>
<comment type="caution">
    <text evidence="3">The sequence shown here is derived from an EMBL/GenBank/DDBJ whole genome shotgun (WGS) entry which is preliminary data.</text>
</comment>
<dbReference type="HAMAP" id="MF_00444">
    <property type="entry name" value="ClpP"/>
    <property type="match status" value="1"/>
</dbReference>
<reference evidence="3" key="1">
    <citation type="submission" date="2016-03" db="EMBL/GenBank/DDBJ databases">
        <title>Mechanisms controlling the formation of the plant cell surface in tip-growing cells are functionally conserved among land plants.</title>
        <authorList>
            <person name="Honkanen S."/>
            <person name="Jones V.A."/>
            <person name="Morieri G."/>
            <person name="Champion C."/>
            <person name="Hetherington A.J."/>
            <person name="Kelly S."/>
            <person name="Saint-Marcoux D."/>
            <person name="Proust H."/>
            <person name="Prescott H."/>
            <person name="Dolan L."/>
        </authorList>
    </citation>
    <scope>NUCLEOTIDE SEQUENCE [LARGE SCALE GENOMIC DNA]</scope>
    <source>
        <tissue evidence="3">Whole gametophyte</tissue>
    </source>
</reference>
<dbReference type="InterPro" id="IPR029045">
    <property type="entry name" value="ClpP/crotonase-like_dom_sf"/>
</dbReference>
<dbReference type="FunFam" id="3.90.226.10:FF:000050">
    <property type="entry name" value="ATP-dependent Clp protease proteolytic subunit"/>
    <property type="match status" value="1"/>
</dbReference>
<organism evidence="3 4">
    <name type="scientific">Marchantia polymorpha subsp. ruderalis</name>
    <dbReference type="NCBI Taxonomy" id="1480154"/>
    <lineage>
        <taxon>Eukaryota</taxon>
        <taxon>Viridiplantae</taxon>
        <taxon>Streptophyta</taxon>
        <taxon>Embryophyta</taxon>
        <taxon>Marchantiophyta</taxon>
        <taxon>Marchantiopsida</taxon>
        <taxon>Marchantiidae</taxon>
        <taxon>Marchantiales</taxon>
        <taxon>Marchantiaceae</taxon>
        <taxon>Marchantia</taxon>
    </lineage>
</organism>
<dbReference type="GO" id="GO:0009536">
    <property type="term" value="C:plastid"/>
    <property type="evidence" value="ECO:0007669"/>
    <property type="project" value="UniProtKB-ARBA"/>
</dbReference>
<dbReference type="GO" id="GO:0009368">
    <property type="term" value="C:endopeptidase Clp complex"/>
    <property type="evidence" value="ECO:0007669"/>
    <property type="project" value="TreeGrafter"/>
</dbReference>
<dbReference type="Pfam" id="PF00574">
    <property type="entry name" value="CLP_protease"/>
    <property type="match status" value="1"/>
</dbReference>
<dbReference type="AlphaFoldDB" id="A0A176VWM5"/>
<sequence length="301" mass="32862">MEALAALAGARCPSALVSSSARCASSSRGEQSAAAASSSSIAFHNGLRAVNNDRLHKQGLTLSFHEKVQNSLKTRGDKSGACRAQVTMMPIGTPKVPYRTPQEGGWQWVDIWNVLYRERIIFIGQYIDEEFGNQILATMLYLDSIDNTKPMYLYLNSPGGDMTPCMAIYDTMDSIKSEVGTLALGYAYNNAGLLLSAGAKGLRVAMPMTRIALQSPSGAARGTADDIQNEAKELSRVRNYVFNQVSKKTGQPIEKVMKDLSRIKRFSSQEALEYGLIDRIVRPRRIKADANSKQRSGVGLG</sequence>
<evidence type="ECO:0000313" key="4">
    <source>
        <dbReference type="Proteomes" id="UP000077202"/>
    </source>
</evidence>
<dbReference type="PANTHER" id="PTHR10381:SF46">
    <property type="entry name" value="ATP-DEPENDENT CLP PROTEASE PROTEOLYTIC SUBUNIT-RELATED PROTEIN 2, CHLOROPLASTIC"/>
    <property type="match status" value="1"/>
</dbReference>
<dbReference type="PRINTS" id="PR00127">
    <property type="entry name" value="CLPPROTEASEP"/>
</dbReference>